<feature type="compositionally biased region" description="Basic and acidic residues" evidence="1">
    <location>
        <begin position="39"/>
        <end position="50"/>
    </location>
</feature>
<evidence type="ECO:0000256" key="1">
    <source>
        <dbReference type="SAM" id="MobiDB-lite"/>
    </source>
</evidence>
<name>A0A2I0SH10_9ACTN</name>
<feature type="compositionally biased region" description="Basic and acidic residues" evidence="1">
    <location>
        <begin position="71"/>
        <end position="93"/>
    </location>
</feature>
<evidence type="ECO:0000256" key="2">
    <source>
        <dbReference type="SAM" id="Phobius"/>
    </source>
</evidence>
<evidence type="ECO:0000313" key="4">
    <source>
        <dbReference type="Proteomes" id="UP000236178"/>
    </source>
</evidence>
<keyword evidence="2" id="KW-0472">Membrane</keyword>
<feature type="transmembrane region" description="Helical" evidence="2">
    <location>
        <begin position="12"/>
        <end position="30"/>
    </location>
</feature>
<keyword evidence="2" id="KW-1133">Transmembrane helix</keyword>
<feature type="region of interest" description="Disordered" evidence="1">
    <location>
        <begin position="39"/>
        <end position="93"/>
    </location>
</feature>
<sequence length="93" mass="10585">MLTTRCLRPLWRSLTIMGAVLSGPLVYYYAVFAPLSGPRPHDPFAPHEEQPCGPPPGHPERLRPDLPLTAQERRLDRELWPAHDDVRRAPDGR</sequence>
<dbReference type="InterPro" id="IPR045701">
    <property type="entry name" value="DUF6059"/>
</dbReference>
<comment type="caution">
    <text evidence="3">The sequence shown here is derived from an EMBL/GenBank/DDBJ whole genome shotgun (WGS) entry which is preliminary data.</text>
</comment>
<dbReference type="AlphaFoldDB" id="A0A2I0SH10"/>
<dbReference type="Pfam" id="PF19534">
    <property type="entry name" value="DUF6059"/>
    <property type="match status" value="1"/>
</dbReference>
<dbReference type="EMBL" id="PJOS01000081">
    <property type="protein sequence ID" value="PKT69222.1"/>
    <property type="molecule type" value="Genomic_DNA"/>
</dbReference>
<keyword evidence="4" id="KW-1185">Reference proteome</keyword>
<reference evidence="3 4" key="1">
    <citation type="submission" date="2017-12" db="EMBL/GenBank/DDBJ databases">
        <title>Streptomyces populusis sp. nov., a novel endophytic actinobacterium isolated from stems of Populus adenopoda Maxim.</title>
        <authorList>
            <person name="Wang Z."/>
        </authorList>
    </citation>
    <scope>NUCLEOTIDE SEQUENCE [LARGE SCALE GENOMIC DNA]</scope>
    <source>
        <strain evidence="3 4">A249</strain>
    </source>
</reference>
<dbReference type="Proteomes" id="UP000236178">
    <property type="component" value="Unassembled WGS sequence"/>
</dbReference>
<gene>
    <name evidence="3" type="ORF">CW362_30655</name>
</gene>
<keyword evidence="2" id="KW-0812">Transmembrane</keyword>
<organism evidence="3 4">
    <name type="scientific">Streptomyces populi</name>
    <dbReference type="NCBI Taxonomy" id="2058924"/>
    <lineage>
        <taxon>Bacteria</taxon>
        <taxon>Bacillati</taxon>
        <taxon>Actinomycetota</taxon>
        <taxon>Actinomycetes</taxon>
        <taxon>Kitasatosporales</taxon>
        <taxon>Streptomycetaceae</taxon>
        <taxon>Streptomyces</taxon>
    </lineage>
</organism>
<evidence type="ECO:0000313" key="3">
    <source>
        <dbReference type="EMBL" id="PKT69222.1"/>
    </source>
</evidence>
<dbReference type="OrthoDB" id="3402695at2"/>
<proteinExistence type="predicted"/>
<protein>
    <submittedName>
        <fullName evidence="3">Uncharacterized protein</fullName>
    </submittedName>
</protein>
<accession>A0A2I0SH10</accession>